<evidence type="ECO:0000256" key="3">
    <source>
        <dbReference type="ARBA" id="ARBA00021539"/>
    </source>
</evidence>
<evidence type="ECO:0000256" key="5">
    <source>
        <dbReference type="ARBA" id="ARBA00022481"/>
    </source>
</evidence>
<dbReference type="PANTHER" id="PTHR39583">
    <property type="entry name" value="TYPE II SECRETION SYSTEM PROTEIN J-RELATED"/>
    <property type="match status" value="1"/>
</dbReference>
<dbReference type="PROSITE" id="PS00409">
    <property type="entry name" value="PROKAR_NTER_METHYL"/>
    <property type="match status" value="1"/>
</dbReference>
<evidence type="ECO:0000313" key="11">
    <source>
        <dbReference type="EMBL" id="MFD0949561.1"/>
    </source>
</evidence>
<dbReference type="EMBL" id="JBHTIT010000001">
    <property type="protein sequence ID" value="MFD0949561.1"/>
    <property type="molecule type" value="Genomic_DNA"/>
</dbReference>
<accession>A0ABW3HE85</accession>
<dbReference type="Pfam" id="PF11612">
    <property type="entry name" value="T2SSJ"/>
    <property type="match status" value="1"/>
</dbReference>
<dbReference type="SUPFAM" id="SSF54523">
    <property type="entry name" value="Pili subunits"/>
    <property type="match status" value="1"/>
</dbReference>
<gene>
    <name evidence="11" type="primary">gspJ</name>
    <name evidence="11" type="ORF">ACFQ0F_04010</name>
</gene>
<dbReference type="Proteomes" id="UP001597044">
    <property type="component" value="Unassembled WGS sequence"/>
</dbReference>
<keyword evidence="5" id="KW-0488">Methylation</keyword>
<keyword evidence="6" id="KW-0997">Cell inner membrane</keyword>
<dbReference type="InterPro" id="IPR045584">
    <property type="entry name" value="Pilin-like"/>
</dbReference>
<keyword evidence="7 10" id="KW-0812">Transmembrane</keyword>
<dbReference type="PANTHER" id="PTHR39583:SF2">
    <property type="entry name" value="TYPE II SECRETION SYSTEM PROTEIN J"/>
    <property type="match status" value="1"/>
</dbReference>
<dbReference type="NCBIfam" id="TIGR02532">
    <property type="entry name" value="IV_pilin_GFxxxE"/>
    <property type="match status" value="1"/>
</dbReference>
<keyword evidence="9 10" id="KW-0472">Membrane</keyword>
<reference evidence="12" key="1">
    <citation type="journal article" date="2019" name="Int. J. Syst. Evol. Microbiol.">
        <title>The Global Catalogue of Microorganisms (GCM) 10K type strain sequencing project: providing services to taxonomists for standard genome sequencing and annotation.</title>
        <authorList>
            <consortium name="The Broad Institute Genomics Platform"/>
            <consortium name="The Broad Institute Genome Sequencing Center for Infectious Disease"/>
            <person name="Wu L."/>
            <person name="Ma J."/>
        </authorList>
    </citation>
    <scope>NUCLEOTIDE SEQUENCE [LARGE SCALE GENOMIC DNA]</scope>
    <source>
        <strain evidence="12">CCUG 63419</strain>
    </source>
</reference>
<evidence type="ECO:0000256" key="9">
    <source>
        <dbReference type="ARBA" id="ARBA00023136"/>
    </source>
</evidence>
<dbReference type="NCBIfam" id="TIGR01711">
    <property type="entry name" value="gspJ"/>
    <property type="match status" value="1"/>
</dbReference>
<sequence length="214" mass="23941">MVRVRAERGFTLIELLVAITIMALISVGAFGFLSGTSRTAERLNDKQKELLSLERMQSVIANDLAQWVDRPIRDELGDSLPPFVLSADGALEFTRRGLSNPLDKPRSDMLRVRYEVRGKQLWRLTWLTLDRMPGLKPIESPLGPQLEKLRWRVRSSNTSRIEEVWPPTSSGATGISGAVLDKGAPALLNLELDVPPWGDIRRIYLLPDNDNATG</sequence>
<name>A0ABW3HE85_9GAMM</name>
<evidence type="ECO:0000256" key="1">
    <source>
        <dbReference type="ARBA" id="ARBA00004377"/>
    </source>
</evidence>
<comment type="caution">
    <text evidence="11">The sequence shown here is derived from an EMBL/GenBank/DDBJ whole genome shotgun (WGS) entry which is preliminary data.</text>
</comment>
<dbReference type="InterPro" id="IPR010055">
    <property type="entry name" value="T2SS_protein-GspJ"/>
</dbReference>
<keyword evidence="8 10" id="KW-1133">Transmembrane helix</keyword>
<evidence type="ECO:0000256" key="6">
    <source>
        <dbReference type="ARBA" id="ARBA00022519"/>
    </source>
</evidence>
<feature type="transmembrane region" description="Helical" evidence="10">
    <location>
        <begin position="12"/>
        <end position="33"/>
    </location>
</feature>
<evidence type="ECO:0000256" key="4">
    <source>
        <dbReference type="ARBA" id="ARBA00022475"/>
    </source>
</evidence>
<dbReference type="Pfam" id="PF07963">
    <property type="entry name" value="N_methyl"/>
    <property type="match status" value="1"/>
</dbReference>
<evidence type="ECO:0000256" key="10">
    <source>
        <dbReference type="SAM" id="Phobius"/>
    </source>
</evidence>
<organism evidence="11 12">
    <name type="scientific">Paraperlucidibaca wandonensis</name>
    <dbReference type="NCBI Taxonomy" id="1268273"/>
    <lineage>
        <taxon>Bacteria</taxon>
        <taxon>Pseudomonadati</taxon>
        <taxon>Pseudomonadota</taxon>
        <taxon>Gammaproteobacteria</taxon>
        <taxon>Moraxellales</taxon>
        <taxon>Moraxellaceae</taxon>
        <taxon>Paraperlucidibaca</taxon>
    </lineage>
</organism>
<keyword evidence="4" id="KW-1003">Cell membrane</keyword>
<evidence type="ECO:0000313" key="12">
    <source>
        <dbReference type="Proteomes" id="UP001597044"/>
    </source>
</evidence>
<protein>
    <recommendedName>
        <fullName evidence="3">Type II secretion system protein J</fullName>
    </recommendedName>
</protein>
<comment type="subcellular location">
    <subcellularLocation>
        <location evidence="1">Cell inner membrane</location>
        <topology evidence="1">Single-pass membrane protein</topology>
    </subcellularLocation>
</comment>
<dbReference type="RefSeq" id="WP_379069365.1">
    <property type="nucleotide sequence ID" value="NZ_JBHTIT010000001.1"/>
</dbReference>
<dbReference type="InterPro" id="IPR051621">
    <property type="entry name" value="T2SS_protein_J"/>
</dbReference>
<evidence type="ECO:0000256" key="2">
    <source>
        <dbReference type="ARBA" id="ARBA00011084"/>
    </source>
</evidence>
<dbReference type="InterPro" id="IPR012902">
    <property type="entry name" value="N_methyl_site"/>
</dbReference>
<comment type="similarity">
    <text evidence="2">Belongs to the GSP J family.</text>
</comment>
<keyword evidence="12" id="KW-1185">Reference proteome</keyword>
<evidence type="ECO:0000256" key="8">
    <source>
        <dbReference type="ARBA" id="ARBA00022989"/>
    </source>
</evidence>
<proteinExistence type="inferred from homology"/>
<evidence type="ECO:0000256" key="7">
    <source>
        <dbReference type="ARBA" id="ARBA00022692"/>
    </source>
</evidence>
<dbReference type="Gene3D" id="3.10.610.10">
    <property type="entry name" value="GSPII I/J protein-like"/>
    <property type="match status" value="1"/>
</dbReference>